<dbReference type="GO" id="GO:0097602">
    <property type="term" value="F:cullin family protein binding"/>
    <property type="evidence" value="ECO:0007669"/>
    <property type="project" value="TreeGrafter"/>
</dbReference>
<dbReference type="CDD" id="cd02809">
    <property type="entry name" value="alpha_hydroxyacid_oxid_FMN"/>
    <property type="match status" value="1"/>
</dbReference>
<keyword evidence="4" id="KW-0677">Repeat</keyword>
<dbReference type="EMBL" id="OZ035837">
    <property type="protein sequence ID" value="CAL1582979.1"/>
    <property type="molecule type" value="Genomic_DNA"/>
</dbReference>
<sequence>MAMVCLTDFEEYAKAHLSKSTWDYYAAGADECCTRDDNVLAYKRIRLRPRILRDVSVSDTRTTVQGTEISFPVGIAPTAFHCLAWHEGEVATARATEALNTCYITSTYSTCSVEEIVAAAPGGYRWFQLYVYRDRKLSEHIVRRVEGLGYKALVLTVDVPYTGKRRNDIRNQFKLPPHLKVKNFDGVFQQERAGPEEYGIPANTLDPSISWKDVYWLQSITLLPIIIKGILTKEDAELAVEHGVQGIIVSNHGGRQLDGGPASIDALTEIVDTVRGRIEVYMDGGIRTGSDVLKALALGAKCVFIGRPAIWGLAYKGEEGVREVLQILNDEFRLSMALSGCRNLDEINKNLIQCSKVLASGLGSGLFGRLSLRRRNSRSRNSSPQPREAVDAGANVDDGGRLRGGLSRGGSRHRDSPRAQAQDRAPEPPVQQDVRPPYPAPSPLPIPLPSSSSTLPKRPDKSTKPKLPPRPLTKEFIKEEHGSDMLQSLDSFRAGDVLCDVVLVPGNSPDKFPVHRVLMASSSDYFKAMFTGGMREQDMEEIKLHGVTKLGLKNIIDFIYTSKVTLDMGNLQDTLEAANFLQVIPVLRFCNQLLCSEVTIDNCVEVERVAIDLNLEDVQANIGEFVSQNLSSLMESGLHLQLSASTMATALSSNSLKGFSEMELYQIAKEWLDYDAPSRRPSVYTLMRHIRFPLMSPSNLIHISQAEEDGGSPVMRTDAACVNLLLEASNYQMMPYMQPALQSERTQIRSDSTHILALGGVMRQQLVVSRELRLYDEKTGLWVPLSPMEAPRYQHGVALLGGFLFIVGGQSTYDTKGKTAIDSAYRYDPRFDKWHQIASLNEKRTFFHLSALKGKLYAVGGRNASGEIDTVECYNLKKNEWTFVTNMVEPHYGHAGTVHGGLMYISGGITRDTFQKELWSYDPVSDVWTRRADMIDLRGLHCMCTVGDRLYVMGGNHFRGCSDYDDVLSCEYYSPLTDQWTVVAPMPRGQSDVGVTVFNGQVYVVGGYSWNSRCMVDIVQRYDPEKDVWDRVFNVLEPLGGIRACTMTVHLPEWAVDEVEIQEGPLHSSCS</sequence>
<dbReference type="InterPro" id="IPR015915">
    <property type="entry name" value="Kelch-typ_b-propeller"/>
</dbReference>
<dbReference type="GO" id="GO:0010181">
    <property type="term" value="F:FMN binding"/>
    <property type="evidence" value="ECO:0007669"/>
    <property type="project" value="InterPro"/>
</dbReference>
<evidence type="ECO:0000256" key="6">
    <source>
        <dbReference type="ARBA" id="ARBA00024042"/>
    </source>
</evidence>
<evidence type="ECO:0000313" key="13">
    <source>
        <dbReference type="Proteomes" id="UP001497482"/>
    </source>
</evidence>
<dbReference type="AlphaFoldDB" id="A0AAV2K567"/>
<dbReference type="SMART" id="SM00612">
    <property type="entry name" value="Kelch"/>
    <property type="match status" value="6"/>
</dbReference>
<dbReference type="Pfam" id="PF00651">
    <property type="entry name" value="BTB"/>
    <property type="match status" value="1"/>
</dbReference>
<dbReference type="InterPro" id="IPR011333">
    <property type="entry name" value="SKP1/BTB/POZ_sf"/>
</dbReference>
<feature type="compositionally biased region" description="Pro residues" evidence="9">
    <location>
        <begin position="436"/>
        <end position="448"/>
    </location>
</feature>
<evidence type="ECO:0000256" key="1">
    <source>
        <dbReference type="ARBA" id="ARBA00001917"/>
    </source>
</evidence>
<dbReference type="InterPro" id="IPR000262">
    <property type="entry name" value="FMN-dep_DH"/>
</dbReference>
<dbReference type="SUPFAM" id="SSF117281">
    <property type="entry name" value="Kelch motif"/>
    <property type="match status" value="1"/>
</dbReference>
<keyword evidence="13" id="KW-1185">Reference proteome</keyword>
<dbReference type="EC" id="1.1.3.15" evidence="2"/>
<comment type="similarity">
    <text evidence="6">Belongs to the FMN-dependent alpha-hydroxy acid dehydrogenase family.</text>
</comment>
<evidence type="ECO:0000256" key="8">
    <source>
        <dbReference type="ARBA" id="ARBA00029327"/>
    </source>
</evidence>
<accession>A0AAV2K567</accession>
<comment type="catalytic activity">
    <reaction evidence="8">
        <text>2-hydroxyoctanoate + O2 = 2-oxooctanoate + H2O2</text>
        <dbReference type="Rhea" id="RHEA:67940"/>
        <dbReference type="ChEBI" id="CHEBI:15379"/>
        <dbReference type="ChEBI" id="CHEBI:16240"/>
        <dbReference type="ChEBI" id="CHEBI:133514"/>
        <dbReference type="ChEBI" id="CHEBI:176689"/>
    </reaction>
    <physiologicalReaction direction="left-to-right" evidence="8">
        <dbReference type="Rhea" id="RHEA:67941"/>
    </physiologicalReaction>
</comment>
<dbReference type="GO" id="GO:0003973">
    <property type="term" value="F:(S)-2-hydroxy-acid oxidase activity"/>
    <property type="evidence" value="ECO:0007669"/>
    <property type="project" value="UniProtKB-EC"/>
</dbReference>
<evidence type="ECO:0000256" key="2">
    <source>
        <dbReference type="ARBA" id="ARBA00013087"/>
    </source>
</evidence>
<evidence type="ECO:0000259" key="10">
    <source>
        <dbReference type="PROSITE" id="PS50097"/>
    </source>
</evidence>
<dbReference type="GO" id="GO:0016567">
    <property type="term" value="P:protein ubiquitination"/>
    <property type="evidence" value="ECO:0007669"/>
    <property type="project" value="TreeGrafter"/>
</dbReference>
<dbReference type="SUPFAM" id="SSF51395">
    <property type="entry name" value="FMN-linked oxidoreductases"/>
    <property type="match status" value="1"/>
</dbReference>
<keyword evidence="3" id="KW-0880">Kelch repeat</keyword>
<dbReference type="InterPro" id="IPR000210">
    <property type="entry name" value="BTB/POZ_dom"/>
</dbReference>
<dbReference type="GO" id="GO:0032465">
    <property type="term" value="P:regulation of cytokinesis"/>
    <property type="evidence" value="ECO:0007669"/>
    <property type="project" value="TreeGrafter"/>
</dbReference>
<keyword evidence="5" id="KW-0560">Oxidoreductase</keyword>
<dbReference type="Pfam" id="PF24681">
    <property type="entry name" value="Kelch_KLHDC2_KLHL20_DRC7"/>
    <property type="match status" value="1"/>
</dbReference>
<evidence type="ECO:0000256" key="7">
    <source>
        <dbReference type="ARBA" id="ARBA00029325"/>
    </source>
</evidence>
<dbReference type="Gene3D" id="3.20.20.70">
    <property type="entry name" value="Aldolase class I"/>
    <property type="match status" value="1"/>
</dbReference>
<dbReference type="Proteomes" id="UP001497482">
    <property type="component" value="Chromosome 15"/>
</dbReference>
<feature type="domain" description="BTB" evidence="10">
    <location>
        <begin position="499"/>
        <end position="568"/>
    </location>
</feature>
<dbReference type="InterPro" id="IPR006652">
    <property type="entry name" value="Kelch_1"/>
</dbReference>
<dbReference type="SMART" id="SM00875">
    <property type="entry name" value="BACK"/>
    <property type="match status" value="1"/>
</dbReference>
<feature type="domain" description="FMN hydroxy acid dehydrogenase" evidence="11">
    <location>
        <begin position="1"/>
        <end position="357"/>
    </location>
</feature>
<reference evidence="12 13" key="1">
    <citation type="submission" date="2024-04" db="EMBL/GenBank/DDBJ databases">
        <authorList>
            <person name="Waldvogel A.-M."/>
            <person name="Schoenle A."/>
        </authorList>
    </citation>
    <scope>NUCLEOTIDE SEQUENCE [LARGE SCALE GENOMIC DNA]</scope>
</reference>
<dbReference type="InterPro" id="IPR037396">
    <property type="entry name" value="FMN_HAD"/>
</dbReference>
<evidence type="ECO:0000259" key="11">
    <source>
        <dbReference type="PROSITE" id="PS51349"/>
    </source>
</evidence>
<dbReference type="GO" id="GO:0031463">
    <property type="term" value="C:Cul3-RING ubiquitin ligase complex"/>
    <property type="evidence" value="ECO:0007669"/>
    <property type="project" value="TreeGrafter"/>
</dbReference>
<dbReference type="GO" id="GO:0005777">
    <property type="term" value="C:peroxisome"/>
    <property type="evidence" value="ECO:0007669"/>
    <property type="project" value="UniProtKB-ARBA"/>
</dbReference>
<dbReference type="InterPro" id="IPR011705">
    <property type="entry name" value="BACK"/>
</dbReference>
<dbReference type="PROSITE" id="PS00557">
    <property type="entry name" value="FMN_HYDROXY_ACID_DH_1"/>
    <property type="match status" value="1"/>
</dbReference>
<dbReference type="SMART" id="SM00225">
    <property type="entry name" value="BTB"/>
    <property type="match status" value="1"/>
</dbReference>
<dbReference type="PROSITE" id="PS51349">
    <property type="entry name" value="FMN_HYDROXY_ACID_DH_2"/>
    <property type="match status" value="1"/>
</dbReference>
<evidence type="ECO:0000256" key="5">
    <source>
        <dbReference type="ARBA" id="ARBA00023002"/>
    </source>
</evidence>
<dbReference type="InterPro" id="IPR012133">
    <property type="entry name" value="Alpha-hydoxy_acid_DH_FMN"/>
</dbReference>
<dbReference type="PANTHER" id="PTHR45632:SF9">
    <property type="entry name" value="KELCH-LIKE PROTEIN 9 ISOFORM X1"/>
    <property type="match status" value="1"/>
</dbReference>
<dbReference type="GO" id="GO:0004842">
    <property type="term" value="F:ubiquitin-protein transferase activity"/>
    <property type="evidence" value="ECO:0007669"/>
    <property type="project" value="TreeGrafter"/>
</dbReference>
<dbReference type="SUPFAM" id="SSF54695">
    <property type="entry name" value="POZ domain"/>
    <property type="match status" value="1"/>
</dbReference>
<comment type="catalytic activity">
    <reaction evidence="7">
        <text>a (2S)-2-hydroxycarboxylate + O2 = a 2-oxocarboxylate + H2O2</text>
        <dbReference type="Rhea" id="RHEA:16789"/>
        <dbReference type="ChEBI" id="CHEBI:15379"/>
        <dbReference type="ChEBI" id="CHEBI:16240"/>
        <dbReference type="ChEBI" id="CHEBI:35179"/>
        <dbReference type="ChEBI" id="CHEBI:58123"/>
        <dbReference type="EC" id="1.1.3.15"/>
    </reaction>
    <physiologicalReaction direction="left-to-right" evidence="7">
        <dbReference type="Rhea" id="RHEA:16790"/>
    </physiologicalReaction>
</comment>
<dbReference type="Pfam" id="PF07707">
    <property type="entry name" value="BACK"/>
    <property type="match status" value="1"/>
</dbReference>
<dbReference type="PROSITE" id="PS50097">
    <property type="entry name" value="BTB"/>
    <property type="match status" value="1"/>
</dbReference>
<dbReference type="Gene3D" id="3.30.710.10">
    <property type="entry name" value="Potassium Channel Kv1.1, Chain A"/>
    <property type="match status" value="1"/>
</dbReference>
<evidence type="ECO:0000256" key="4">
    <source>
        <dbReference type="ARBA" id="ARBA00022737"/>
    </source>
</evidence>
<dbReference type="InterPro" id="IPR013785">
    <property type="entry name" value="Aldolase_TIM"/>
</dbReference>
<dbReference type="Pfam" id="PF01344">
    <property type="entry name" value="Kelch_1"/>
    <property type="match status" value="1"/>
</dbReference>
<dbReference type="Gene3D" id="1.25.40.420">
    <property type="match status" value="1"/>
</dbReference>
<comment type="cofactor">
    <cofactor evidence="1">
        <name>FMN</name>
        <dbReference type="ChEBI" id="CHEBI:58210"/>
    </cofactor>
</comment>
<evidence type="ECO:0000256" key="9">
    <source>
        <dbReference type="SAM" id="MobiDB-lite"/>
    </source>
</evidence>
<dbReference type="InterPro" id="IPR008259">
    <property type="entry name" value="FMN_hydac_DH_AS"/>
</dbReference>
<proteinExistence type="inferred from homology"/>
<dbReference type="Pfam" id="PF01070">
    <property type="entry name" value="FMN_dh"/>
    <property type="match status" value="1"/>
</dbReference>
<dbReference type="Gene3D" id="2.120.10.80">
    <property type="entry name" value="Kelch-type beta propeller"/>
    <property type="match status" value="1"/>
</dbReference>
<evidence type="ECO:0000313" key="12">
    <source>
        <dbReference type="EMBL" id="CAL1582979.1"/>
    </source>
</evidence>
<name>A0AAV2K567_KNICA</name>
<dbReference type="PANTHER" id="PTHR45632">
    <property type="entry name" value="LD33804P"/>
    <property type="match status" value="1"/>
</dbReference>
<gene>
    <name evidence="12" type="ORF">KC01_LOCUS13497</name>
</gene>
<feature type="region of interest" description="Disordered" evidence="9">
    <location>
        <begin position="374"/>
        <end position="472"/>
    </location>
</feature>
<organism evidence="12 13">
    <name type="scientific">Knipowitschia caucasica</name>
    <name type="common">Caucasian dwarf goby</name>
    <name type="synonym">Pomatoschistus caucasicus</name>
    <dbReference type="NCBI Taxonomy" id="637954"/>
    <lineage>
        <taxon>Eukaryota</taxon>
        <taxon>Metazoa</taxon>
        <taxon>Chordata</taxon>
        <taxon>Craniata</taxon>
        <taxon>Vertebrata</taxon>
        <taxon>Euteleostomi</taxon>
        <taxon>Actinopterygii</taxon>
        <taxon>Neopterygii</taxon>
        <taxon>Teleostei</taxon>
        <taxon>Neoteleostei</taxon>
        <taxon>Acanthomorphata</taxon>
        <taxon>Gobiaria</taxon>
        <taxon>Gobiiformes</taxon>
        <taxon>Gobioidei</taxon>
        <taxon>Gobiidae</taxon>
        <taxon>Gobiinae</taxon>
        <taxon>Knipowitschia</taxon>
    </lineage>
</organism>
<protein>
    <recommendedName>
        <fullName evidence="2">(S)-2-hydroxy-acid oxidase</fullName>
        <ecNumber evidence="2">1.1.3.15</ecNumber>
    </recommendedName>
</protein>
<dbReference type="FunFam" id="3.20.20.70:FF:000056">
    <property type="entry name" value="hydroxyacid oxidase 2"/>
    <property type="match status" value="1"/>
</dbReference>
<evidence type="ECO:0000256" key="3">
    <source>
        <dbReference type="ARBA" id="ARBA00022441"/>
    </source>
</evidence>